<feature type="coiled-coil region" evidence="9">
    <location>
        <begin position="70"/>
        <end position="98"/>
    </location>
</feature>
<comment type="catalytic activity">
    <reaction evidence="8">
        <text>3',3'-cUAMP + H2O = U[3'-5']pAp[3'] + H(+)</text>
        <dbReference type="Rhea" id="RHEA:72835"/>
        <dbReference type="ChEBI" id="CHEBI:15377"/>
        <dbReference type="ChEBI" id="CHEBI:15378"/>
        <dbReference type="ChEBI" id="CHEBI:143809"/>
        <dbReference type="ChEBI" id="CHEBI:192498"/>
    </reaction>
    <physiologicalReaction direction="left-to-right" evidence="8">
        <dbReference type="Rhea" id="RHEA:72836"/>
    </physiologicalReaction>
</comment>
<evidence type="ECO:0000256" key="10">
    <source>
        <dbReference type="SAM" id="MobiDB-lite"/>
    </source>
</evidence>
<dbReference type="InterPro" id="IPR024459">
    <property type="entry name" value="Acb1-like_N"/>
</dbReference>
<comment type="catalytic activity">
    <reaction evidence="2">
        <text>3',3',3'-cAAG + H2O = G[3'-5']pA[3'-5']pAp[3'] + H(+)</text>
        <dbReference type="Rhea" id="RHEA:72863"/>
        <dbReference type="ChEBI" id="CHEBI:15377"/>
        <dbReference type="ChEBI" id="CHEBI:15378"/>
        <dbReference type="ChEBI" id="CHEBI:143810"/>
        <dbReference type="ChEBI" id="CHEBI:192532"/>
    </reaction>
    <physiologicalReaction direction="left-to-right" evidence="2">
        <dbReference type="Rhea" id="RHEA:72864"/>
    </physiologicalReaction>
</comment>
<evidence type="ECO:0000256" key="8">
    <source>
        <dbReference type="ARBA" id="ARBA00048123"/>
    </source>
</evidence>
<dbReference type="NCBIfam" id="TIGR01555">
    <property type="entry name" value="phge_rel_HI1409"/>
    <property type="match status" value="1"/>
</dbReference>
<comment type="catalytic activity">
    <reaction evidence="3">
        <text>3',3',3'-c-tri-AMP + H2O = A[3'-5']pA[3'-5']pAp[3'] + H(+)</text>
        <dbReference type="Rhea" id="RHEA:72859"/>
        <dbReference type="ChEBI" id="CHEBI:15377"/>
        <dbReference type="ChEBI" id="CHEBI:15378"/>
        <dbReference type="ChEBI" id="CHEBI:192523"/>
        <dbReference type="ChEBI" id="CHEBI:192530"/>
    </reaction>
    <physiologicalReaction direction="left-to-right" evidence="3">
        <dbReference type="Rhea" id="RHEA:72860"/>
    </physiologicalReaction>
</comment>
<sequence>MGVRRFLTDKLVNFVANLGTERDKAAGSFYAPVVLTDEQLHNAYRGAWFPRKVVDIPAKDATRRWRAWQASKAQIEKIEAEEKRLQVQARTMEALIKARLWGGAAIFIGTGETDTSKPLVPERVQAGGIKYLTVMSRRDLSATEQDRDVMSPNYGKPKAYRLGGSAIEIHPSRLVIFTGADIPDQDLASGNQFGWGDSVLQAVFEAIQQIDSTMANVASLIFEAKVDVIRIPDFMQGMQDPKYEKLVLERMRLAAMAKGINGTLMLDKDEEYDSKSANFGTLPDIMDRFMQAGCGAADIPATRMLSQSPAGMNSTGEADLRNYYDRIQSSQELDITPAMSVLDECLVRSALGSRPPEIHYVWNSLWQTTAKERADIGKITAETIKTIAETRLFPEEALSKAAETLLVENSVMPGLESALEEFGSEVPEDEQDEEGGNRSSSQALNDAAPRTLYVSRRVLNAGAIIDWAKDQGFETTLPADDLHVTIAYSRTPVDWMKVTQAWTVKPNGNLTCSAGGPRMVEQFGKGAVVLLFNSSDLTWRHVEIRDAGASWDWPDYQPHITFTYQPGSVDLDQVEPYRGVIELGPEVFEEIDEGWADRLDEE</sequence>
<name>A0A7M2ZL77_PSEAI</name>
<comment type="catalytic activity">
    <reaction evidence="4">
        <text>3',3',3'-cAAG + H2O = A[3'-5']pG[3'-5']pAp[3'] + H(+)</text>
        <dbReference type="Rhea" id="RHEA:72867"/>
        <dbReference type="ChEBI" id="CHEBI:15377"/>
        <dbReference type="ChEBI" id="CHEBI:15378"/>
        <dbReference type="ChEBI" id="CHEBI:143810"/>
        <dbReference type="ChEBI" id="CHEBI:192533"/>
    </reaction>
    <physiologicalReaction direction="left-to-right" evidence="4">
        <dbReference type="Rhea" id="RHEA:72868"/>
    </physiologicalReaction>
</comment>
<evidence type="ECO:0000256" key="7">
    <source>
        <dbReference type="ARBA" id="ARBA00034343"/>
    </source>
</evidence>
<evidence type="ECO:0000256" key="1">
    <source>
        <dbReference type="ARBA" id="ARBA00022801"/>
    </source>
</evidence>
<keyword evidence="9" id="KW-0175">Coiled coil</keyword>
<reference evidence="13 14" key="1">
    <citation type="submission" date="2017-08" db="EMBL/GenBank/DDBJ databases">
        <authorList>
            <person name="Feschi L."/>
            <person name="Jeukens J."/>
            <person name="Emond-Rheault J.-G."/>
            <person name="Kukavica-Ibrulj I."/>
            <person name="Boyle B."/>
            <person name="Levesque R.C."/>
        </authorList>
    </citation>
    <scope>NUCLEOTIDE SEQUENCE [LARGE SCALE GENOMIC DNA]</scope>
    <source>
        <strain evidence="13 14">PA-W36</strain>
    </source>
</reference>
<feature type="compositionally biased region" description="Acidic residues" evidence="10">
    <location>
        <begin position="420"/>
        <end position="434"/>
    </location>
</feature>
<evidence type="ECO:0000259" key="11">
    <source>
        <dbReference type="Pfam" id="PF06381"/>
    </source>
</evidence>
<comment type="catalytic activity">
    <reaction evidence="5">
        <text>3',3'-cGAMP + H2O = G[3'-5']pAp[3'] + H(+)</text>
        <dbReference type="Rhea" id="RHEA:72831"/>
        <dbReference type="ChEBI" id="CHEBI:15377"/>
        <dbReference type="ChEBI" id="CHEBI:15378"/>
        <dbReference type="ChEBI" id="CHEBI:71501"/>
        <dbReference type="ChEBI" id="CHEBI:192497"/>
    </reaction>
    <physiologicalReaction direction="left-to-right" evidence="5">
        <dbReference type="Rhea" id="RHEA:72832"/>
    </physiologicalReaction>
</comment>
<evidence type="ECO:0000256" key="4">
    <source>
        <dbReference type="ARBA" id="ARBA00034244"/>
    </source>
</evidence>
<dbReference type="EMBL" id="NSNE01000037">
    <property type="protein sequence ID" value="RPM02775.1"/>
    <property type="molecule type" value="Genomic_DNA"/>
</dbReference>
<dbReference type="GO" id="GO:0016787">
    <property type="term" value="F:hydrolase activity"/>
    <property type="evidence" value="ECO:0007669"/>
    <property type="project" value="UniProtKB-KW"/>
</dbReference>
<feature type="domain" description="Anti-CBASS protein Acb1-like N-terminal" evidence="11">
    <location>
        <begin position="39"/>
        <end position="385"/>
    </location>
</feature>
<comment type="similarity">
    <text evidence="6">Belongs to the anti-CBASS protein Acb1 family.</text>
</comment>
<dbReference type="AlphaFoldDB" id="A0A7M2ZL77"/>
<comment type="caution">
    <text evidence="13">The sequence shown here is derived from an EMBL/GenBank/DDBJ whole genome shotgun (WGS) entry which is preliminary data.</text>
</comment>
<evidence type="ECO:0000256" key="2">
    <source>
        <dbReference type="ARBA" id="ARBA00034233"/>
    </source>
</evidence>
<gene>
    <name evidence="13" type="ORF">IPC1295_32725</name>
</gene>
<keyword evidence="1" id="KW-0378">Hydrolase</keyword>
<feature type="domain" description="Anti-CBASS protein Acb1-like C-terminal" evidence="12">
    <location>
        <begin position="450"/>
        <end position="597"/>
    </location>
</feature>
<feature type="region of interest" description="Disordered" evidence="10">
    <location>
        <begin position="420"/>
        <end position="444"/>
    </location>
</feature>
<organism evidence="13 14">
    <name type="scientific">Pseudomonas aeruginosa</name>
    <dbReference type="NCBI Taxonomy" id="287"/>
    <lineage>
        <taxon>Bacteria</taxon>
        <taxon>Pseudomonadati</taxon>
        <taxon>Pseudomonadota</taxon>
        <taxon>Gammaproteobacteria</taxon>
        <taxon>Pseudomonadales</taxon>
        <taxon>Pseudomonadaceae</taxon>
        <taxon>Pseudomonas</taxon>
    </lineage>
</organism>
<evidence type="ECO:0000256" key="6">
    <source>
        <dbReference type="ARBA" id="ARBA00034316"/>
    </source>
</evidence>
<accession>A0A7M2ZL77</accession>
<evidence type="ECO:0000256" key="9">
    <source>
        <dbReference type="SAM" id="Coils"/>
    </source>
</evidence>
<evidence type="ECO:0000256" key="5">
    <source>
        <dbReference type="ARBA" id="ARBA00034283"/>
    </source>
</evidence>
<evidence type="ECO:0000313" key="13">
    <source>
        <dbReference type="EMBL" id="RPM02775.1"/>
    </source>
</evidence>
<reference evidence="13 14" key="2">
    <citation type="submission" date="2019-01" db="EMBL/GenBank/DDBJ databases">
        <title>The Pseudomonas aeruginosa pan-genome provides new insights on its population structure, horizontal gene transfer and pathogenicity.</title>
        <authorList>
            <person name="Freschi L."/>
            <person name="Vincent A.T."/>
            <person name="Jeukens J."/>
            <person name="Emond-Rheault J.-G."/>
            <person name="Kukavica-Ibrulj I."/>
            <person name="Dupont M.-J."/>
            <person name="Charette S.J."/>
            <person name="Boyle B."/>
            <person name="Levesque R.C."/>
        </authorList>
    </citation>
    <scope>NUCLEOTIDE SEQUENCE [LARGE SCALE GENOMIC DNA]</scope>
    <source>
        <strain evidence="13 14">PA-W36</strain>
    </source>
</reference>
<dbReference type="Pfam" id="PF23474">
    <property type="entry name" value="Acb1"/>
    <property type="match status" value="1"/>
</dbReference>
<protein>
    <recommendedName>
        <fullName evidence="7">Anti-CBASS protein Acb1</fullName>
    </recommendedName>
</protein>
<dbReference type="InterPro" id="IPR056175">
    <property type="entry name" value="Acb1-like_C"/>
</dbReference>
<evidence type="ECO:0000256" key="3">
    <source>
        <dbReference type="ARBA" id="ARBA00034240"/>
    </source>
</evidence>
<dbReference type="InterPro" id="IPR006445">
    <property type="entry name" value="Phage-assoc_HI1409"/>
</dbReference>
<proteinExistence type="inferred from homology"/>
<dbReference type="Pfam" id="PF06381">
    <property type="entry name" value="Phage_portal_3"/>
    <property type="match status" value="1"/>
</dbReference>
<dbReference type="RefSeq" id="WP_023109494.1">
    <property type="nucleotide sequence ID" value="NZ_CAADPO010000208.1"/>
</dbReference>
<evidence type="ECO:0000313" key="14">
    <source>
        <dbReference type="Proteomes" id="UP000284767"/>
    </source>
</evidence>
<evidence type="ECO:0000259" key="12">
    <source>
        <dbReference type="Pfam" id="PF23474"/>
    </source>
</evidence>
<dbReference type="Proteomes" id="UP000284767">
    <property type="component" value="Unassembled WGS sequence"/>
</dbReference>